<keyword evidence="1" id="KW-0732">Signal</keyword>
<accession>A0A0R3WXA7</accession>
<evidence type="ECO:0000313" key="4">
    <source>
        <dbReference type="WBParaSite" id="TTAC_0000539701-mRNA-1"/>
    </source>
</evidence>
<proteinExistence type="predicted"/>
<dbReference type="Proteomes" id="UP000274429">
    <property type="component" value="Unassembled WGS sequence"/>
</dbReference>
<evidence type="ECO:0000313" key="2">
    <source>
        <dbReference type="EMBL" id="VDM26847.1"/>
    </source>
</evidence>
<protein>
    <submittedName>
        <fullName evidence="4">RxLR effector protein</fullName>
    </submittedName>
</protein>
<organism evidence="4">
    <name type="scientific">Hydatigena taeniaeformis</name>
    <name type="common">Feline tapeworm</name>
    <name type="synonym">Taenia taeniaeformis</name>
    <dbReference type="NCBI Taxonomy" id="6205"/>
    <lineage>
        <taxon>Eukaryota</taxon>
        <taxon>Metazoa</taxon>
        <taxon>Spiralia</taxon>
        <taxon>Lophotrochozoa</taxon>
        <taxon>Platyhelminthes</taxon>
        <taxon>Cestoda</taxon>
        <taxon>Eucestoda</taxon>
        <taxon>Cyclophyllidea</taxon>
        <taxon>Taeniidae</taxon>
        <taxon>Hydatigera</taxon>
    </lineage>
</organism>
<feature type="signal peptide" evidence="1">
    <location>
        <begin position="1"/>
        <end position="18"/>
    </location>
</feature>
<dbReference type="AlphaFoldDB" id="A0A0R3WXA7"/>
<dbReference type="WBParaSite" id="TTAC_0000539701-mRNA-1">
    <property type="protein sequence ID" value="TTAC_0000539701-mRNA-1"/>
    <property type="gene ID" value="TTAC_0000539701"/>
</dbReference>
<sequence length="92" mass="10176">MRSLLILIKLLLLAFSLPSDLIGQAVGDDAGLREEMESRYVLGTLENLADAKDVRDSRMEDEGKEFDTTDVVLMPAKWRDFVGKGLSDSVST</sequence>
<feature type="chain" id="PRO_5043133027" evidence="1">
    <location>
        <begin position="19"/>
        <end position="92"/>
    </location>
</feature>
<evidence type="ECO:0000256" key="1">
    <source>
        <dbReference type="SAM" id="SignalP"/>
    </source>
</evidence>
<gene>
    <name evidence="2" type="ORF">TTAC_LOCUS5382</name>
</gene>
<reference evidence="2 3" key="2">
    <citation type="submission" date="2018-11" db="EMBL/GenBank/DDBJ databases">
        <authorList>
            <consortium name="Pathogen Informatics"/>
        </authorList>
    </citation>
    <scope>NUCLEOTIDE SEQUENCE [LARGE SCALE GENOMIC DNA]</scope>
</reference>
<evidence type="ECO:0000313" key="3">
    <source>
        <dbReference type="Proteomes" id="UP000274429"/>
    </source>
</evidence>
<reference evidence="4" key="1">
    <citation type="submission" date="2017-02" db="UniProtKB">
        <authorList>
            <consortium name="WormBaseParasite"/>
        </authorList>
    </citation>
    <scope>IDENTIFICATION</scope>
</reference>
<name>A0A0R3WXA7_HYDTA</name>
<dbReference type="EMBL" id="UYWX01007262">
    <property type="protein sequence ID" value="VDM26847.1"/>
    <property type="molecule type" value="Genomic_DNA"/>
</dbReference>
<keyword evidence="3" id="KW-1185">Reference proteome</keyword>